<keyword evidence="3" id="KW-1185">Reference proteome</keyword>
<dbReference type="Proteomes" id="UP001597076">
    <property type="component" value="Unassembled WGS sequence"/>
</dbReference>
<dbReference type="RefSeq" id="WP_390290775.1">
    <property type="nucleotide sequence ID" value="NZ_JBHUDI010000011.1"/>
</dbReference>
<dbReference type="EMBL" id="JBHUDI010000011">
    <property type="protein sequence ID" value="MFD1565584.1"/>
    <property type="molecule type" value="Genomic_DNA"/>
</dbReference>
<feature type="region of interest" description="Disordered" evidence="1">
    <location>
        <begin position="52"/>
        <end position="86"/>
    </location>
</feature>
<comment type="caution">
    <text evidence="2">The sequence shown here is derived from an EMBL/GenBank/DDBJ whole genome shotgun (WGS) entry which is preliminary data.</text>
</comment>
<evidence type="ECO:0000256" key="1">
    <source>
        <dbReference type="SAM" id="MobiDB-lite"/>
    </source>
</evidence>
<proteinExistence type="predicted"/>
<feature type="region of interest" description="Disordered" evidence="1">
    <location>
        <begin position="242"/>
        <end position="261"/>
    </location>
</feature>
<dbReference type="Pfam" id="PF23426">
    <property type="entry name" value="DUF7114"/>
    <property type="match status" value="2"/>
</dbReference>
<dbReference type="InterPro" id="IPR055538">
    <property type="entry name" value="DUF7114"/>
</dbReference>
<sequence>MEKADSCRRAAVEAVADVEPPRLYEYIESVLDRASMVPAALTLESAAAMAPESHVFEAEDGRRGERESEADGDHARASDRDPDTGSIVTHAAGVQLIYEGLRLTRSLAHDEPWTATDSDAAEGDLAILAADILVARGFYLLAHTDAAGKAVRTVQSFGRDQTRRTELESETTAGIGADDTAPESIDANLERDVLELAVRTGAVAVDETPAPWLLTAAADLAAAAGTSFPPVTECLTDLEAKAREQSLEDSTTDRATSATDP</sequence>
<name>A0ABD6BLW6_9EURY</name>
<dbReference type="AlphaFoldDB" id="A0ABD6BLW6"/>
<evidence type="ECO:0000313" key="3">
    <source>
        <dbReference type="Proteomes" id="UP001597076"/>
    </source>
</evidence>
<feature type="compositionally biased region" description="Basic and acidic residues" evidence="1">
    <location>
        <begin position="54"/>
        <end position="83"/>
    </location>
</feature>
<reference evidence="2 3" key="1">
    <citation type="journal article" date="2019" name="Int. J. Syst. Evol. Microbiol.">
        <title>The Global Catalogue of Microorganisms (GCM) 10K type strain sequencing project: providing services to taxonomists for standard genome sequencing and annotation.</title>
        <authorList>
            <consortium name="The Broad Institute Genomics Platform"/>
            <consortium name="The Broad Institute Genome Sequencing Center for Infectious Disease"/>
            <person name="Wu L."/>
            <person name="Ma J."/>
        </authorList>
    </citation>
    <scope>NUCLEOTIDE SEQUENCE [LARGE SCALE GENOMIC DNA]</scope>
    <source>
        <strain evidence="2 3">CGMCC 1.12230</strain>
    </source>
</reference>
<protein>
    <submittedName>
        <fullName evidence="2">Uncharacterized protein</fullName>
    </submittedName>
</protein>
<organism evidence="2 3">
    <name type="scientific">Haloarchaeobius amylolyticus</name>
    <dbReference type="NCBI Taxonomy" id="1198296"/>
    <lineage>
        <taxon>Archaea</taxon>
        <taxon>Methanobacteriati</taxon>
        <taxon>Methanobacteriota</taxon>
        <taxon>Stenosarchaea group</taxon>
        <taxon>Halobacteria</taxon>
        <taxon>Halobacteriales</taxon>
        <taxon>Halorubellaceae</taxon>
        <taxon>Haloarchaeobius</taxon>
    </lineage>
</organism>
<evidence type="ECO:0000313" key="2">
    <source>
        <dbReference type="EMBL" id="MFD1565584.1"/>
    </source>
</evidence>
<accession>A0ABD6BLW6</accession>
<gene>
    <name evidence="2" type="ORF">ACFR99_18800</name>
</gene>